<dbReference type="InterPro" id="IPR027417">
    <property type="entry name" value="P-loop_NTPase"/>
</dbReference>
<organism evidence="5 6">
    <name type="scientific">Butyrivibrio proteoclasticus</name>
    <dbReference type="NCBI Taxonomy" id="43305"/>
    <lineage>
        <taxon>Bacteria</taxon>
        <taxon>Bacillati</taxon>
        <taxon>Bacillota</taxon>
        <taxon>Clostridia</taxon>
        <taxon>Lachnospirales</taxon>
        <taxon>Lachnospiraceae</taxon>
        <taxon>Butyrivibrio</taxon>
    </lineage>
</organism>
<sequence>MRGINTQTLWKIMQLLDSDQVESALADAFEALIADISADLGAIWLKNSSTSRINSIVSIGKNNISGFSIENKQGIVGEACEAKEPIFVSDISKDERFPGGKDEITGIEIKNVYFMPMIYRKETVGCVEIINLNRDELSEEDIALIHSFAGIITLFINENGYSYVADTKKKVVMSLRDITKDYPSGMEITHVLKGVDLDIYENELLVILGESGCGKTTLLNIIGGMDSPTNGEITLDGKDFSHPTEKELVNFRRNYIGFIFQSYNLMPNLTALENVKFISEICENPVDPAEAIDMVGLSSRANNYPSMMSGGQQQRVSIARALVKNPRIILADEPTAALDFSTGQEVLALIEEVISKRHTAVVMVTHNVEIAKMANRVIRVRDGKISSIRVNMWPLHASDLAW</sequence>
<name>A0A1I5QZA4_9FIRM</name>
<dbReference type="InterPro" id="IPR003018">
    <property type="entry name" value="GAF"/>
</dbReference>
<keyword evidence="3" id="KW-0067">ATP-binding</keyword>
<feature type="domain" description="ABC transporter" evidence="4">
    <location>
        <begin position="173"/>
        <end position="401"/>
    </location>
</feature>
<keyword evidence="6" id="KW-1185">Reference proteome</keyword>
<dbReference type="Proteomes" id="UP000182624">
    <property type="component" value="Unassembled WGS sequence"/>
</dbReference>
<dbReference type="GO" id="GO:0098796">
    <property type="term" value="C:membrane protein complex"/>
    <property type="evidence" value="ECO:0007669"/>
    <property type="project" value="UniProtKB-ARBA"/>
</dbReference>
<dbReference type="AlphaFoldDB" id="A0A1I5QZA4"/>
<dbReference type="GO" id="GO:0005886">
    <property type="term" value="C:plasma membrane"/>
    <property type="evidence" value="ECO:0007669"/>
    <property type="project" value="TreeGrafter"/>
</dbReference>
<dbReference type="Pfam" id="PF13185">
    <property type="entry name" value="GAF_2"/>
    <property type="match status" value="1"/>
</dbReference>
<reference evidence="6" key="1">
    <citation type="submission" date="2016-10" db="EMBL/GenBank/DDBJ databases">
        <authorList>
            <person name="Varghese N."/>
            <person name="Submissions S."/>
        </authorList>
    </citation>
    <scope>NUCLEOTIDE SEQUENCE [LARGE SCALE GENOMIC DNA]</scope>
    <source>
        <strain evidence="6">P18</strain>
    </source>
</reference>
<dbReference type="PROSITE" id="PS50893">
    <property type="entry name" value="ABC_TRANSPORTER_2"/>
    <property type="match status" value="1"/>
</dbReference>
<dbReference type="PANTHER" id="PTHR24220">
    <property type="entry name" value="IMPORT ATP-BINDING PROTEIN"/>
    <property type="match status" value="1"/>
</dbReference>
<evidence type="ECO:0000313" key="5">
    <source>
        <dbReference type="EMBL" id="SFP51573.1"/>
    </source>
</evidence>
<dbReference type="Gene3D" id="3.40.50.300">
    <property type="entry name" value="P-loop containing nucleotide triphosphate hydrolases"/>
    <property type="match status" value="1"/>
</dbReference>
<dbReference type="Pfam" id="PF00005">
    <property type="entry name" value="ABC_tran"/>
    <property type="match status" value="1"/>
</dbReference>
<evidence type="ECO:0000313" key="6">
    <source>
        <dbReference type="Proteomes" id="UP000182624"/>
    </source>
</evidence>
<proteinExistence type="predicted"/>
<dbReference type="SMART" id="SM00065">
    <property type="entry name" value="GAF"/>
    <property type="match status" value="1"/>
</dbReference>
<dbReference type="SUPFAM" id="SSF55781">
    <property type="entry name" value="GAF domain-like"/>
    <property type="match status" value="1"/>
</dbReference>
<dbReference type="InterPro" id="IPR003593">
    <property type="entry name" value="AAA+_ATPase"/>
</dbReference>
<dbReference type="EMBL" id="FOXO01000003">
    <property type="protein sequence ID" value="SFP51573.1"/>
    <property type="molecule type" value="Genomic_DNA"/>
</dbReference>
<dbReference type="SMART" id="SM00382">
    <property type="entry name" value="AAA"/>
    <property type="match status" value="1"/>
</dbReference>
<keyword evidence="2" id="KW-0547">Nucleotide-binding</keyword>
<evidence type="ECO:0000259" key="4">
    <source>
        <dbReference type="PROSITE" id="PS50893"/>
    </source>
</evidence>
<dbReference type="InterPro" id="IPR017911">
    <property type="entry name" value="MacB-like_ATP-bd"/>
</dbReference>
<keyword evidence="1" id="KW-0813">Transport</keyword>
<dbReference type="Gene3D" id="3.30.450.40">
    <property type="match status" value="1"/>
</dbReference>
<dbReference type="SUPFAM" id="SSF52540">
    <property type="entry name" value="P-loop containing nucleoside triphosphate hydrolases"/>
    <property type="match status" value="1"/>
</dbReference>
<dbReference type="PROSITE" id="PS00211">
    <property type="entry name" value="ABC_TRANSPORTER_1"/>
    <property type="match status" value="1"/>
</dbReference>
<dbReference type="InterPro" id="IPR015854">
    <property type="entry name" value="ABC_transpr_LolD-like"/>
</dbReference>
<dbReference type="RefSeq" id="WP_177201567.1">
    <property type="nucleotide sequence ID" value="NZ_FOXO01000003.1"/>
</dbReference>
<dbReference type="FunFam" id="3.40.50.300:FF:000032">
    <property type="entry name" value="Export ABC transporter ATP-binding protein"/>
    <property type="match status" value="1"/>
</dbReference>
<evidence type="ECO:0000256" key="3">
    <source>
        <dbReference type="ARBA" id="ARBA00022840"/>
    </source>
</evidence>
<accession>A0A1I5QZA4</accession>
<dbReference type="CDD" id="cd03255">
    <property type="entry name" value="ABC_MJ0796_LolCDE_FtsE"/>
    <property type="match status" value="1"/>
</dbReference>
<dbReference type="InterPro" id="IPR003439">
    <property type="entry name" value="ABC_transporter-like_ATP-bd"/>
</dbReference>
<dbReference type="GO" id="GO:0016887">
    <property type="term" value="F:ATP hydrolysis activity"/>
    <property type="evidence" value="ECO:0007669"/>
    <property type="project" value="InterPro"/>
</dbReference>
<dbReference type="InterPro" id="IPR029016">
    <property type="entry name" value="GAF-like_dom_sf"/>
</dbReference>
<protein>
    <submittedName>
        <fullName evidence="5">ABC-type lipoprotein export system, ATPase component</fullName>
    </submittedName>
</protein>
<evidence type="ECO:0000256" key="2">
    <source>
        <dbReference type="ARBA" id="ARBA00022741"/>
    </source>
</evidence>
<gene>
    <name evidence="5" type="ORF">SAMN04487928_10337</name>
</gene>
<dbReference type="GO" id="GO:0005524">
    <property type="term" value="F:ATP binding"/>
    <property type="evidence" value="ECO:0007669"/>
    <property type="project" value="UniProtKB-KW"/>
</dbReference>
<keyword evidence="5" id="KW-0449">Lipoprotein</keyword>
<dbReference type="GO" id="GO:0022857">
    <property type="term" value="F:transmembrane transporter activity"/>
    <property type="evidence" value="ECO:0007669"/>
    <property type="project" value="UniProtKB-ARBA"/>
</dbReference>
<evidence type="ECO:0000256" key="1">
    <source>
        <dbReference type="ARBA" id="ARBA00022448"/>
    </source>
</evidence>
<dbReference type="InterPro" id="IPR017871">
    <property type="entry name" value="ABC_transporter-like_CS"/>
</dbReference>
<dbReference type="PANTHER" id="PTHR24220:SF686">
    <property type="entry name" value="BLL7988 PROTEIN"/>
    <property type="match status" value="1"/>
</dbReference>